<dbReference type="Pfam" id="PF03379">
    <property type="entry name" value="CcmB"/>
    <property type="match status" value="1"/>
</dbReference>
<gene>
    <name evidence="7" type="ordered locus">Dret_0984</name>
</gene>
<evidence type="ECO:0000256" key="3">
    <source>
        <dbReference type="ARBA" id="ARBA00022692"/>
    </source>
</evidence>
<feature type="transmembrane region" description="Helical" evidence="6">
    <location>
        <begin position="128"/>
        <end position="150"/>
    </location>
</feature>
<dbReference type="EMBL" id="CP001734">
    <property type="protein sequence ID" value="ACV68272.1"/>
    <property type="molecule type" value="Genomic_DNA"/>
</dbReference>
<feature type="transmembrane region" description="Helical" evidence="6">
    <location>
        <begin position="94"/>
        <end position="122"/>
    </location>
</feature>
<dbReference type="RefSeq" id="WP_015751426.1">
    <property type="nucleotide sequence ID" value="NC_013223.1"/>
</dbReference>
<dbReference type="STRING" id="485915.Dret_0984"/>
<dbReference type="eggNOG" id="COG2386">
    <property type="taxonomic scope" value="Bacteria"/>
</dbReference>
<dbReference type="GO" id="GO:0017004">
    <property type="term" value="P:cytochrome complex assembly"/>
    <property type="evidence" value="ECO:0007669"/>
    <property type="project" value="InterPro"/>
</dbReference>
<dbReference type="GO" id="GO:0015232">
    <property type="term" value="F:heme transmembrane transporter activity"/>
    <property type="evidence" value="ECO:0007669"/>
    <property type="project" value="InterPro"/>
</dbReference>
<reference evidence="8" key="1">
    <citation type="submission" date="2009-09" db="EMBL/GenBank/DDBJ databases">
        <title>The complete chromosome of Desulfohalobium retbaense DSM 5692.</title>
        <authorList>
            <consortium name="US DOE Joint Genome Institute (JGI-PGF)"/>
            <person name="Lucas S."/>
            <person name="Copeland A."/>
            <person name="Lapidus A."/>
            <person name="Glavina del Rio T."/>
            <person name="Dalin E."/>
            <person name="Tice H."/>
            <person name="Bruce D."/>
            <person name="Goodwin L."/>
            <person name="Pitluck S."/>
            <person name="Kyrpides N."/>
            <person name="Mavromatis K."/>
            <person name="Ivanova N."/>
            <person name="Mikhailova N."/>
            <person name="Munk A.C."/>
            <person name="Brettin T."/>
            <person name="Detter J.C."/>
            <person name="Han C."/>
            <person name="Tapia R."/>
            <person name="Larimer F."/>
            <person name="Land M."/>
            <person name="Hauser L."/>
            <person name="Markowitz V."/>
            <person name="Cheng J.-F."/>
            <person name="Hugenholtz P."/>
            <person name="Woyke T."/>
            <person name="Wu D."/>
            <person name="Spring S."/>
            <person name="Klenk H.-P."/>
            <person name="Eisen J.A."/>
        </authorList>
    </citation>
    <scope>NUCLEOTIDE SEQUENCE [LARGE SCALE GENOMIC DNA]</scope>
    <source>
        <strain evidence="8">DSM 5692</strain>
    </source>
</reference>
<dbReference type="Proteomes" id="UP000001052">
    <property type="component" value="Chromosome"/>
</dbReference>
<dbReference type="KEGG" id="drt:Dret_0984"/>
<feature type="transmembrane region" description="Helical" evidence="6">
    <location>
        <begin position="21"/>
        <end position="39"/>
    </location>
</feature>
<evidence type="ECO:0000256" key="2">
    <source>
        <dbReference type="ARBA" id="ARBA00010544"/>
    </source>
</evidence>
<comment type="similarity">
    <text evidence="2">Belongs to the CcmB/CycW/HelB family.</text>
</comment>
<organism evidence="7 8">
    <name type="scientific">Desulfohalobium retbaense (strain ATCC 49708 / DSM 5692 / JCM 16813 / HR100)</name>
    <dbReference type="NCBI Taxonomy" id="485915"/>
    <lineage>
        <taxon>Bacteria</taxon>
        <taxon>Pseudomonadati</taxon>
        <taxon>Thermodesulfobacteriota</taxon>
        <taxon>Desulfovibrionia</taxon>
        <taxon>Desulfovibrionales</taxon>
        <taxon>Desulfohalobiaceae</taxon>
        <taxon>Desulfohalobium</taxon>
    </lineage>
</organism>
<feature type="transmembrane region" description="Helical" evidence="6">
    <location>
        <begin position="195"/>
        <end position="221"/>
    </location>
</feature>
<reference evidence="7 8" key="2">
    <citation type="journal article" date="2010" name="Stand. Genomic Sci.">
        <title>Complete genome sequence of Desulfohalobium retbaense type strain (HR(100)).</title>
        <authorList>
            <person name="Spring S."/>
            <person name="Nolan M."/>
            <person name="Lapidus A."/>
            <person name="Glavina Del Rio T."/>
            <person name="Copeland A."/>
            <person name="Tice H."/>
            <person name="Cheng J.F."/>
            <person name="Lucas S."/>
            <person name="Land M."/>
            <person name="Chen F."/>
            <person name="Bruce D."/>
            <person name="Goodwin L."/>
            <person name="Pitluck S."/>
            <person name="Ivanova N."/>
            <person name="Mavromatis K."/>
            <person name="Mikhailova N."/>
            <person name="Pati A."/>
            <person name="Chen A."/>
            <person name="Palaniappan K."/>
            <person name="Hauser L."/>
            <person name="Chang Y.J."/>
            <person name="Jeffries C.D."/>
            <person name="Munk C."/>
            <person name="Kiss H."/>
            <person name="Chain P."/>
            <person name="Han C."/>
            <person name="Brettin T."/>
            <person name="Detter J.C."/>
            <person name="Schuler E."/>
            <person name="Goker M."/>
            <person name="Rohde M."/>
            <person name="Bristow J."/>
            <person name="Eisen J.A."/>
            <person name="Markowitz V."/>
            <person name="Hugenholtz P."/>
            <person name="Kyrpides N.C."/>
            <person name="Klenk H.P."/>
        </authorList>
    </citation>
    <scope>NUCLEOTIDE SEQUENCE [LARGE SCALE GENOMIC DNA]</scope>
    <source>
        <strain evidence="7 8">DSM 5692</strain>
    </source>
</reference>
<keyword evidence="4 6" id="KW-1133">Transmembrane helix</keyword>
<evidence type="ECO:0000256" key="5">
    <source>
        <dbReference type="ARBA" id="ARBA00023136"/>
    </source>
</evidence>
<dbReference type="InterPro" id="IPR003544">
    <property type="entry name" value="Cyt_c_biogenesis_CcmB"/>
</dbReference>
<feature type="transmembrane region" description="Helical" evidence="6">
    <location>
        <begin position="51"/>
        <end position="73"/>
    </location>
</feature>
<comment type="subcellular location">
    <subcellularLocation>
        <location evidence="1">Membrane</location>
        <topology evidence="1">Multi-pass membrane protein</topology>
    </subcellularLocation>
</comment>
<accession>C8X1H5</accession>
<keyword evidence="8" id="KW-1185">Reference proteome</keyword>
<evidence type="ECO:0000256" key="6">
    <source>
        <dbReference type="SAM" id="Phobius"/>
    </source>
</evidence>
<dbReference type="PRINTS" id="PR01414">
    <property type="entry name" value="CCMBBIOGNSIS"/>
</dbReference>
<evidence type="ECO:0000256" key="1">
    <source>
        <dbReference type="ARBA" id="ARBA00004141"/>
    </source>
</evidence>
<name>C8X1H5_DESRD</name>
<evidence type="ECO:0000313" key="8">
    <source>
        <dbReference type="Proteomes" id="UP000001052"/>
    </source>
</evidence>
<protein>
    <submittedName>
        <fullName evidence="7">Cytochrome c-type biogenesis protein CcmB</fullName>
    </submittedName>
</protein>
<dbReference type="AlphaFoldDB" id="C8X1H5"/>
<keyword evidence="3 6" id="KW-0812">Transmembrane</keyword>
<sequence>MASLFALIGKDVRLVSGSGQGVAQAALLGLLLVFVFSLARQSGTPVPPQWVAAIFWLASAFSLILIFNTLFSLEEDNNARTGLLLSPLSPQAVWLAKALGGGVLLLVVQSILYPAVIVFLGAAPVEQVLPGLGLLVAVDWGLVVLGALLGALGQGQAGRDSLLSIIVFPLLVPLLLAGIRLGGGLVAGTAMQLDWGSWMGVVGAFDALFTGAALLLFPFVYAGH</sequence>
<dbReference type="GO" id="GO:0016020">
    <property type="term" value="C:membrane"/>
    <property type="evidence" value="ECO:0007669"/>
    <property type="project" value="UniProtKB-SubCell"/>
</dbReference>
<evidence type="ECO:0000313" key="7">
    <source>
        <dbReference type="EMBL" id="ACV68272.1"/>
    </source>
</evidence>
<dbReference type="HOGENOM" id="CLU_079069_0_0_7"/>
<keyword evidence="5 6" id="KW-0472">Membrane</keyword>
<feature type="transmembrane region" description="Helical" evidence="6">
    <location>
        <begin position="162"/>
        <end position="183"/>
    </location>
</feature>
<evidence type="ECO:0000256" key="4">
    <source>
        <dbReference type="ARBA" id="ARBA00022989"/>
    </source>
</evidence>
<proteinExistence type="inferred from homology"/>